<comment type="caution">
    <text evidence="2">The sequence shown here is derived from an EMBL/GenBank/DDBJ whole genome shotgun (WGS) entry which is preliminary data.</text>
</comment>
<dbReference type="Proteomes" id="UP001157418">
    <property type="component" value="Unassembled WGS sequence"/>
</dbReference>
<sequence>MRCRRHVQRHPKKTVIEQPKVKLRVKVKIVSKKRELSDEDDSDIQSRPGSSKKPKRETKVLKKHKKAVVIKKFPSLKNRCSPGSLLGVIQGLNREQKDCVRAMGFGSLLGMKMIDVPLKIVYYVLDHFNFESLKVEFDNCEVSVDSKSVQEMLGLPSGGSLLSNMDYISENNEESCMFELKKQYENIDKLRLKQLKNELVQTSAADDNFRINFLVLFINTFCESTSMGKCNLNPLYLIRRDTNLSSIDWCDYIANCLVRTKKVYNPEKESSFFYGPAAYLMLLYVDTFKFDHLQVTRKRPTIFYWTSEKIRFLEDILQESGGFGCGHVNEAYVEEEFQESEYNEEESGGDEIESDGEEDLCDEDEEDFDVNKVSDVEVYESKISYLSTESFDFHYVSQKYKEPILTLGFVQVNDEDYGNDFLNDDENVEDYDQEKCSGGQGDRSGPHEGNIGKNHVEGKGDDDEDDEQGNGSGCNKEEAMNLNSVFENVTKSVGLIDSQEGVSFSQFICDPVVESFLNTLDQGTDGCLNQKLVEDDVNLNLAGIDDGTVNLGEDDHKNKVISYHNVDKVIVAKKDGEGEDVEDCSNKNKDGENVEDCSNKNKDSNETRSLKNDIVPSFSLGFSQDSEGSKKSSQSQISSKRMTKKKIKDRVILGKPSAGPECVIPNVDVIDASPVSFAPPLGTLEGPSKPVSGKPKDINEEATSVVDAKGKRQMKFSYVYKSPFKERDIVLLMETYVIGFRANYESLYKKTHLHVSVLDSWSCILNHQEKFRDVVKSPLRLFMNSETVIDNGADNADFDDKYVAVLNLL</sequence>
<name>A0AAU9MHB4_9ASTR</name>
<feature type="region of interest" description="Disordered" evidence="1">
    <location>
        <begin position="337"/>
        <end position="367"/>
    </location>
</feature>
<dbReference type="PANTHER" id="PTHR34835">
    <property type="entry name" value="OS07G0283600 PROTEIN-RELATED"/>
    <property type="match status" value="1"/>
</dbReference>
<keyword evidence="3" id="KW-1185">Reference proteome</keyword>
<feature type="region of interest" description="Disordered" evidence="1">
    <location>
        <begin position="430"/>
        <end position="477"/>
    </location>
</feature>
<feature type="region of interest" description="Disordered" evidence="1">
    <location>
        <begin position="577"/>
        <end position="649"/>
    </location>
</feature>
<dbReference type="AlphaFoldDB" id="A0AAU9MHB4"/>
<evidence type="ECO:0000313" key="2">
    <source>
        <dbReference type="EMBL" id="CAH1427284.1"/>
    </source>
</evidence>
<evidence type="ECO:0000256" key="1">
    <source>
        <dbReference type="SAM" id="MobiDB-lite"/>
    </source>
</evidence>
<accession>A0AAU9MHB4</accession>
<evidence type="ECO:0008006" key="4">
    <source>
        <dbReference type="Google" id="ProtNLM"/>
    </source>
</evidence>
<dbReference type="PANTHER" id="PTHR34835:SF90">
    <property type="entry name" value="AMINOTRANSFERASE-LIKE PLANT MOBILE DOMAIN-CONTAINING PROTEIN"/>
    <property type="match status" value="1"/>
</dbReference>
<evidence type="ECO:0000313" key="3">
    <source>
        <dbReference type="Proteomes" id="UP001157418"/>
    </source>
</evidence>
<protein>
    <recommendedName>
        <fullName evidence="4">Ubiquitin-like protease family profile domain-containing protein</fullName>
    </recommendedName>
</protein>
<reference evidence="2 3" key="1">
    <citation type="submission" date="2022-01" db="EMBL/GenBank/DDBJ databases">
        <authorList>
            <person name="Xiong W."/>
            <person name="Schranz E."/>
        </authorList>
    </citation>
    <scope>NUCLEOTIDE SEQUENCE [LARGE SCALE GENOMIC DNA]</scope>
</reference>
<proteinExistence type="predicted"/>
<dbReference type="EMBL" id="CAKMRJ010002223">
    <property type="protein sequence ID" value="CAH1427284.1"/>
    <property type="molecule type" value="Genomic_DNA"/>
</dbReference>
<feature type="compositionally biased region" description="Basic residues" evidence="1">
    <location>
        <begin position="50"/>
        <end position="60"/>
    </location>
</feature>
<gene>
    <name evidence="2" type="ORF">LVIROSA_LOCUS14307</name>
</gene>
<feature type="compositionally biased region" description="Basic and acidic residues" evidence="1">
    <location>
        <begin position="584"/>
        <end position="611"/>
    </location>
</feature>
<feature type="compositionally biased region" description="Low complexity" evidence="1">
    <location>
        <begin position="623"/>
        <end position="640"/>
    </location>
</feature>
<organism evidence="2 3">
    <name type="scientific">Lactuca virosa</name>
    <dbReference type="NCBI Taxonomy" id="75947"/>
    <lineage>
        <taxon>Eukaryota</taxon>
        <taxon>Viridiplantae</taxon>
        <taxon>Streptophyta</taxon>
        <taxon>Embryophyta</taxon>
        <taxon>Tracheophyta</taxon>
        <taxon>Spermatophyta</taxon>
        <taxon>Magnoliopsida</taxon>
        <taxon>eudicotyledons</taxon>
        <taxon>Gunneridae</taxon>
        <taxon>Pentapetalae</taxon>
        <taxon>asterids</taxon>
        <taxon>campanulids</taxon>
        <taxon>Asterales</taxon>
        <taxon>Asteraceae</taxon>
        <taxon>Cichorioideae</taxon>
        <taxon>Cichorieae</taxon>
        <taxon>Lactucinae</taxon>
        <taxon>Lactuca</taxon>
    </lineage>
</organism>
<feature type="region of interest" description="Disordered" evidence="1">
    <location>
        <begin position="34"/>
        <end position="60"/>
    </location>
</feature>